<sequence>MGAAAYRDKQNDLRPTRRGFFGLDELNVRGLFKPMIKWSRAIRASWLRVLWPRTDKIRSNEEDLAVVHKVATRVRKRHCLTRELAIVHKIATQIRNRHCLTKDLGQFCADINTVVGVFRFSLVAVEQSQTLSGWDREFRKLEARFVYQQIAWGSPHGLPWFVAAYGNEVSVLSAKAQLTMAMALASIDDWYFRLRETPGISCEEVKRFGLVVLWAVLEGNHCTCSDCVVVWSSLCGLRGELDEERYAFWVAAEWQKYLDSDLTGLRWTT</sequence>
<dbReference type="AlphaFoldDB" id="A0A4P7NIV5"/>
<dbReference type="EMBL" id="CP034208">
    <property type="protein sequence ID" value="QBZ61967.1"/>
    <property type="molecule type" value="Genomic_DNA"/>
</dbReference>
<gene>
    <name evidence="1" type="ORF">PoMZ_10840</name>
</gene>
<name>A0A4P7NIV5_PYROR</name>
<proteinExistence type="predicted"/>
<dbReference type="Proteomes" id="UP000294847">
    <property type="component" value="Chromosome 5"/>
</dbReference>
<evidence type="ECO:0000313" key="2">
    <source>
        <dbReference type="Proteomes" id="UP000294847"/>
    </source>
</evidence>
<organism evidence="1 2">
    <name type="scientific">Pyricularia oryzae</name>
    <name type="common">Rice blast fungus</name>
    <name type="synonym">Magnaporthe oryzae</name>
    <dbReference type="NCBI Taxonomy" id="318829"/>
    <lineage>
        <taxon>Eukaryota</taxon>
        <taxon>Fungi</taxon>
        <taxon>Dikarya</taxon>
        <taxon>Ascomycota</taxon>
        <taxon>Pezizomycotina</taxon>
        <taxon>Sordariomycetes</taxon>
        <taxon>Sordariomycetidae</taxon>
        <taxon>Magnaporthales</taxon>
        <taxon>Pyriculariaceae</taxon>
        <taxon>Pyricularia</taxon>
    </lineage>
</organism>
<evidence type="ECO:0000313" key="1">
    <source>
        <dbReference type="EMBL" id="QBZ61967.1"/>
    </source>
</evidence>
<reference evidence="1 2" key="1">
    <citation type="journal article" date="2019" name="Mol. Biol. Evol.">
        <title>Blast fungal genomes show frequent chromosomal changes, gene gains and losses, and effector gene turnover.</title>
        <authorList>
            <person name="Gomez Luciano L.B."/>
            <person name="Jason Tsai I."/>
            <person name="Chuma I."/>
            <person name="Tosa Y."/>
            <person name="Chen Y.H."/>
            <person name="Li J.Y."/>
            <person name="Li M.Y."/>
            <person name="Jade Lu M.Y."/>
            <person name="Nakayashiki H."/>
            <person name="Li W.H."/>
        </authorList>
    </citation>
    <scope>NUCLEOTIDE SEQUENCE [LARGE SCALE GENOMIC DNA]</scope>
    <source>
        <strain evidence="1">MZ5-1-6</strain>
    </source>
</reference>
<protein>
    <submittedName>
        <fullName evidence="1">Uncharacterized protein</fullName>
    </submittedName>
</protein>
<accession>A0A4P7NIV5</accession>